<sequence length="218" mass="23777">MRAQQLLVLLLSNTLAPAECRAHEVEVRAPGNPHVLPRGTADECTIAGSCECPAQQLVINSATMLPWLAVQPDTFLRVETKKTMGMEIDIYHFKQPGRLSELELPFKLLPLRAIDLTDVGVIEVPADRALDSWYPGYAWSVLVCSRCKGTHIGWKYTPTDGKGQAFYALIVETVDKEQEEPLLTASQHEQLFVSIRVAGRPLAALGLAASAVSAATSV</sequence>
<keyword evidence="1" id="KW-0732">Signal</keyword>
<feature type="signal peptide" evidence="1">
    <location>
        <begin position="1"/>
        <end position="22"/>
    </location>
</feature>
<evidence type="ECO:0000313" key="2">
    <source>
        <dbReference type="EMBL" id="CAD8386085.1"/>
    </source>
</evidence>
<proteinExistence type="predicted"/>
<feature type="chain" id="PRO_5031354647" description="CULT domain-containing protein" evidence="1">
    <location>
        <begin position="23"/>
        <end position="218"/>
    </location>
</feature>
<name>A0A7S0B850_9DINO</name>
<organism evidence="2">
    <name type="scientific">Pyrodinium bahamense</name>
    <dbReference type="NCBI Taxonomy" id="73915"/>
    <lineage>
        <taxon>Eukaryota</taxon>
        <taxon>Sar</taxon>
        <taxon>Alveolata</taxon>
        <taxon>Dinophyceae</taxon>
        <taxon>Gonyaulacales</taxon>
        <taxon>Pyrocystaceae</taxon>
        <taxon>Pyrodinium</taxon>
    </lineage>
</organism>
<dbReference type="AlphaFoldDB" id="A0A7S0B850"/>
<evidence type="ECO:0000256" key="1">
    <source>
        <dbReference type="SAM" id="SignalP"/>
    </source>
</evidence>
<protein>
    <recommendedName>
        <fullName evidence="3">CULT domain-containing protein</fullName>
    </recommendedName>
</protein>
<reference evidence="2" key="1">
    <citation type="submission" date="2021-01" db="EMBL/GenBank/DDBJ databases">
        <authorList>
            <person name="Corre E."/>
            <person name="Pelletier E."/>
            <person name="Niang G."/>
            <person name="Scheremetjew M."/>
            <person name="Finn R."/>
            <person name="Kale V."/>
            <person name="Holt S."/>
            <person name="Cochrane G."/>
            <person name="Meng A."/>
            <person name="Brown T."/>
            <person name="Cohen L."/>
        </authorList>
    </citation>
    <scope>NUCLEOTIDE SEQUENCE</scope>
    <source>
        <strain evidence="2">Pbaha01</strain>
    </source>
</reference>
<gene>
    <name evidence="2" type="ORF">PBAH0796_LOCUS29773</name>
</gene>
<accession>A0A7S0B850</accession>
<dbReference type="Gene3D" id="2.170.150.20">
    <property type="entry name" value="Peptide methionine sulfoxide reductase"/>
    <property type="match status" value="1"/>
</dbReference>
<dbReference type="EMBL" id="HBEG01048858">
    <property type="protein sequence ID" value="CAD8386085.1"/>
    <property type="molecule type" value="Transcribed_RNA"/>
</dbReference>
<evidence type="ECO:0008006" key="3">
    <source>
        <dbReference type="Google" id="ProtNLM"/>
    </source>
</evidence>